<sequence length="295" mass="33934">MHGRKAYELVKEFGSGEKGHLNNFNNELFERVIEECNEHHNALQSLIRKMQEEGLEVQTAKNADHYGALIHHISLIRNKRCLMAYVYNRAEIIRDLAWKVGLLHELPREIQEKFSDAEEQYFKDHSKSLKLYMSQLSLDVNVDMVPPKDPYIKVRVLEDLGSGIILSDKSANFARHSMHFLKRTDAEQYIARVSGFNGGVNRLNLEEILSLLESINKRVLHQSKLELCAIIFQKFGSYEELCAIIFQKFGSYKELCAIIFQKFGSYKILLSIQYQLVVIVLLLSTSLSSSNVSYG</sequence>
<protein>
    <submittedName>
        <fullName evidence="8">Uncharacterized protein</fullName>
    </submittedName>
</protein>
<feature type="coiled-coil region" evidence="5">
    <location>
        <begin position="33"/>
        <end position="63"/>
    </location>
</feature>
<feature type="domain" description="DNA replication complex GINS protein PSF1 C-terminal" evidence="7">
    <location>
        <begin position="148"/>
        <end position="193"/>
    </location>
</feature>
<comment type="subcellular location">
    <subcellularLocation>
        <location evidence="1">Nucleus</location>
    </subcellularLocation>
</comment>
<keyword evidence="4" id="KW-0539">Nucleus</keyword>
<dbReference type="InterPro" id="IPR005339">
    <property type="entry name" value="GINS_Psf1"/>
</dbReference>
<dbReference type="GO" id="GO:1902983">
    <property type="term" value="P:DNA strand elongation involved in mitotic DNA replication"/>
    <property type="evidence" value="ECO:0007669"/>
    <property type="project" value="TreeGrafter"/>
</dbReference>
<dbReference type="CDD" id="cd11710">
    <property type="entry name" value="GINS_A_psf1"/>
    <property type="match status" value="1"/>
</dbReference>
<evidence type="ECO:0000256" key="2">
    <source>
        <dbReference type="ARBA" id="ARBA00006677"/>
    </source>
</evidence>
<comment type="similarity">
    <text evidence="2">Belongs to the GINS1/PSF1 family.</text>
</comment>
<dbReference type="InterPro" id="IPR036224">
    <property type="entry name" value="GINS_bundle-like_dom_sf"/>
</dbReference>
<organism evidence="8 9">
    <name type="scientific">Hibiscus syriacus</name>
    <name type="common">Rose of Sharon</name>
    <dbReference type="NCBI Taxonomy" id="106335"/>
    <lineage>
        <taxon>Eukaryota</taxon>
        <taxon>Viridiplantae</taxon>
        <taxon>Streptophyta</taxon>
        <taxon>Embryophyta</taxon>
        <taxon>Tracheophyta</taxon>
        <taxon>Spermatophyta</taxon>
        <taxon>Magnoliopsida</taxon>
        <taxon>eudicotyledons</taxon>
        <taxon>Gunneridae</taxon>
        <taxon>Pentapetalae</taxon>
        <taxon>rosids</taxon>
        <taxon>malvids</taxon>
        <taxon>Malvales</taxon>
        <taxon>Malvaceae</taxon>
        <taxon>Malvoideae</taxon>
        <taxon>Hibiscus</taxon>
    </lineage>
</organism>
<feature type="domain" description="GINS subunit" evidence="6">
    <location>
        <begin position="47"/>
        <end position="136"/>
    </location>
</feature>
<name>A0A6A2YNB5_HIBSY</name>
<evidence type="ECO:0000259" key="7">
    <source>
        <dbReference type="Pfam" id="PF24997"/>
    </source>
</evidence>
<reference evidence="8" key="1">
    <citation type="submission" date="2019-09" db="EMBL/GenBank/DDBJ databases">
        <title>Draft genome information of white flower Hibiscus syriacus.</title>
        <authorList>
            <person name="Kim Y.-M."/>
        </authorList>
    </citation>
    <scope>NUCLEOTIDE SEQUENCE [LARGE SCALE GENOMIC DNA]</scope>
    <source>
        <strain evidence="8">YM2019G1</strain>
    </source>
</reference>
<dbReference type="SUPFAM" id="SSF158573">
    <property type="entry name" value="GINS helical bundle-like"/>
    <property type="match status" value="1"/>
</dbReference>
<evidence type="ECO:0000313" key="8">
    <source>
        <dbReference type="EMBL" id="KAE8680809.1"/>
    </source>
</evidence>
<gene>
    <name evidence="8" type="ORF">F3Y22_tig00111366pilonHSYRG00140</name>
</gene>
<dbReference type="EMBL" id="VEPZ02001320">
    <property type="protein sequence ID" value="KAE8680809.1"/>
    <property type="molecule type" value="Genomic_DNA"/>
</dbReference>
<evidence type="ECO:0000259" key="6">
    <source>
        <dbReference type="Pfam" id="PF05916"/>
    </source>
</evidence>
<dbReference type="InterPro" id="IPR021151">
    <property type="entry name" value="GINS_A"/>
</dbReference>
<dbReference type="Pfam" id="PF05916">
    <property type="entry name" value="Sld5"/>
    <property type="match status" value="1"/>
</dbReference>
<keyword evidence="3" id="KW-0235">DNA replication</keyword>
<evidence type="ECO:0000313" key="9">
    <source>
        <dbReference type="Proteomes" id="UP000436088"/>
    </source>
</evidence>
<dbReference type="InterPro" id="IPR056783">
    <property type="entry name" value="PSF1_C"/>
</dbReference>
<evidence type="ECO:0000256" key="3">
    <source>
        <dbReference type="ARBA" id="ARBA00022705"/>
    </source>
</evidence>
<evidence type="ECO:0000256" key="4">
    <source>
        <dbReference type="ARBA" id="ARBA00023242"/>
    </source>
</evidence>
<dbReference type="PANTHER" id="PTHR12914:SF2">
    <property type="entry name" value="DNA REPLICATION COMPLEX GINS PROTEIN PSF1"/>
    <property type="match status" value="1"/>
</dbReference>
<dbReference type="PANTHER" id="PTHR12914">
    <property type="entry name" value="PARTNER OF SLD5"/>
    <property type="match status" value="1"/>
</dbReference>
<proteinExistence type="inferred from homology"/>
<evidence type="ECO:0000256" key="1">
    <source>
        <dbReference type="ARBA" id="ARBA00004123"/>
    </source>
</evidence>
<dbReference type="GO" id="GO:0000811">
    <property type="term" value="C:GINS complex"/>
    <property type="evidence" value="ECO:0007669"/>
    <property type="project" value="InterPro"/>
</dbReference>
<dbReference type="AlphaFoldDB" id="A0A6A2YNB5"/>
<keyword evidence="5" id="KW-0175">Coiled coil</keyword>
<dbReference type="Gene3D" id="1.20.58.1030">
    <property type="match status" value="1"/>
</dbReference>
<dbReference type="Proteomes" id="UP000436088">
    <property type="component" value="Unassembled WGS sequence"/>
</dbReference>
<evidence type="ECO:0000256" key="5">
    <source>
        <dbReference type="SAM" id="Coils"/>
    </source>
</evidence>
<comment type="caution">
    <text evidence="8">The sequence shown here is derived from an EMBL/GenBank/DDBJ whole genome shotgun (WGS) entry which is preliminary data.</text>
</comment>
<accession>A0A6A2YNB5</accession>
<keyword evidence="9" id="KW-1185">Reference proteome</keyword>
<dbReference type="Pfam" id="PF24997">
    <property type="entry name" value="PSF1_C"/>
    <property type="match status" value="1"/>
</dbReference>